<keyword evidence="4" id="KW-1185">Reference proteome</keyword>
<dbReference type="PANTHER" id="PTHR33164:SF99">
    <property type="entry name" value="MARR FAMILY REGULATORY PROTEIN"/>
    <property type="match status" value="1"/>
</dbReference>
<dbReference type="Proteomes" id="UP001501237">
    <property type="component" value="Unassembled WGS sequence"/>
</dbReference>
<sequence length="170" mass="18445">MTERLSDQEQRTWRGFLRLHRDLMASLARQLTESGISAADFEVLVNVSEAPDHRLRVSALAETMGWERSRLSHQLTRMEKRGLVAREECPSDARGAFVTLTAPGLSTFEAAAPGHAETIRRRLFAPLGPSGAEALEEITRKVLDGPGRADQPSAGVGVSNATTCSSESGM</sequence>
<dbReference type="InterPro" id="IPR036390">
    <property type="entry name" value="WH_DNA-bd_sf"/>
</dbReference>
<dbReference type="PROSITE" id="PS50995">
    <property type="entry name" value="HTH_MARR_2"/>
    <property type="match status" value="1"/>
</dbReference>
<dbReference type="PANTHER" id="PTHR33164">
    <property type="entry name" value="TRANSCRIPTIONAL REGULATOR, MARR FAMILY"/>
    <property type="match status" value="1"/>
</dbReference>
<protein>
    <submittedName>
        <fullName evidence="3">MarR family transcriptional regulator</fullName>
    </submittedName>
</protein>
<dbReference type="RefSeq" id="WP_344839174.1">
    <property type="nucleotide sequence ID" value="NZ_BAAAUV010000043.1"/>
</dbReference>
<dbReference type="SMART" id="SM00347">
    <property type="entry name" value="HTH_MARR"/>
    <property type="match status" value="1"/>
</dbReference>
<dbReference type="InterPro" id="IPR036388">
    <property type="entry name" value="WH-like_DNA-bd_sf"/>
</dbReference>
<evidence type="ECO:0000313" key="4">
    <source>
        <dbReference type="Proteomes" id="UP001501237"/>
    </source>
</evidence>
<organism evidence="3 4">
    <name type="scientific">Actinocorallia longicatena</name>
    <dbReference type="NCBI Taxonomy" id="111803"/>
    <lineage>
        <taxon>Bacteria</taxon>
        <taxon>Bacillati</taxon>
        <taxon>Actinomycetota</taxon>
        <taxon>Actinomycetes</taxon>
        <taxon>Streptosporangiales</taxon>
        <taxon>Thermomonosporaceae</taxon>
        <taxon>Actinocorallia</taxon>
    </lineage>
</organism>
<comment type="caution">
    <text evidence="3">The sequence shown here is derived from an EMBL/GenBank/DDBJ whole genome shotgun (WGS) entry which is preliminary data.</text>
</comment>
<evidence type="ECO:0000313" key="3">
    <source>
        <dbReference type="EMBL" id="GAA3241012.1"/>
    </source>
</evidence>
<feature type="region of interest" description="Disordered" evidence="1">
    <location>
        <begin position="144"/>
        <end position="170"/>
    </location>
</feature>
<dbReference type="InterPro" id="IPR000835">
    <property type="entry name" value="HTH_MarR-typ"/>
</dbReference>
<dbReference type="InterPro" id="IPR039422">
    <property type="entry name" value="MarR/SlyA-like"/>
</dbReference>
<feature type="compositionally biased region" description="Polar residues" evidence="1">
    <location>
        <begin position="159"/>
        <end position="170"/>
    </location>
</feature>
<dbReference type="Gene3D" id="1.10.10.10">
    <property type="entry name" value="Winged helix-like DNA-binding domain superfamily/Winged helix DNA-binding domain"/>
    <property type="match status" value="1"/>
</dbReference>
<accession>A0ABP6QLV4</accession>
<name>A0ABP6QLV4_9ACTN</name>
<dbReference type="PRINTS" id="PR00598">
    <property type="entry name" value="HTHMARR"/>
</dbReference>
<feature type="domain" description="HTH marR-type" evidence="2">
    <location>
        <begin position="1"/>
        <end position="144"/>
    </location>
</feature>
<dbReference type="Pfam" id="PF12802">
    <property type="entry name" value="MarR_2"/>
    <property type="match status" value="1"/>
</dbReference>
<reference evidence="4" key="1">
    <citation type="journal article" date="2019" name="Int. J. Syst. Evol. Microbiol.">
        <title>The Global Catalogue of Microorganisms (GCM) 10K type strain sequencing project: providing services to taxonomists for standard genome sequencing and annotation.</title>
        <authorList>
            <consortium name="The Broad Institute Genomics Platform"/>
            <consortium name="The Broad Institute Genome Sequencing Center for Infectious Disease"/>
            <person name="Wu L."/>
            <person name="Ma J."/>
        </authorList>
    </citation>
    <scope>NUCLEOTIDE SEQUENCE [LARGE SCALE GENOMIC DNA]</scope>
    <source>
        <strain evidence="4">JCM 9377</strain>
    </source>
</reference>
<dbReference type="EMBL" id="BAAAUV010000043">
    <property type="protein sequence ID" value="GAA3241012.1"/>
    <property type="molecule type" value="Genomic_DNA"/>
</dbReference>
<proteinExistence type="predicted"/>
<dbReference type="SUPFAM" id="SSF46785">
    <property type="entry name" value="Winged helix' DNA-binding domain"/>
    <property type="match status" value="1"/>
</dbReference>
<evidence type="ECO:0000256" key="1">
    <source>
        <dbReference type="SAM" id="MobiDB-lite"/>
    </source>
</evidence>
<gene>
    <name evidence="3" type="ORF">GCM10010468_78040</name>
</gene>
<evidence type="ECO:0000259" key="2">
    <source>
        <dbReference type="PROSITE" id="PS50995"/>
    </source>
</evidence>